<organism evidence="3">
    <name type="scientific">Brugia pahangi</name>
    <name type="common">Filarial nematode worm</name>
    <dbReference type="NCBI Taxonomy" id="6280"/>
    <lineage>
        <taxon>Eukaryota</taxon>
        <taxon>Metazoa</taxon>
        <taxon>Ecdysozoa</taxon>
        <taxon>Nematoda</taxon>
        <taxon>Chromadorea</taxon>
        <taxon>Rhabditida</taxon>
        <taxon>Spirurina</taxon>
        <taxon>Spiruromorpha</taxon>
        <taxon>Filarioidea</taxon>
        <taxon>Onchocercidae</taxon>
        <taxon>Brugia</taxon>
    </lineage>
</organism>
<dbReference type="AlphaFoldDB" id="A0A0N4T3X8"/>
<protein>
    <submittedName>
        <fullName evidence="3">Variable outer membrane protein</fullName>
    </submittedName>
</protein>
<proteinExistence type="predicted"/>
<dbReference type="WBParaSite" id="BPAG_0000290801-mRNA-1">
    <property type="protein sequence ID" value="BPAG_0000290801-mRNA-1"/>
    <property type="gene ID" value="BPAG_0000290801"/>
</dbReference>
<sequence length="56" mass="5842">MVWRGKGDKFQKEMPGVLAAAGVMLVNSGGGDCVLSKTSGRNITSVRNNGNSTRGM</sequence>
<reference evidence="1 2" key="2">
    <citation type="submission" date="2018-11" db="EMBL/GenBank/DDBJ databases">
        <authorList>
            <consortium name="Pathogen Informatics"/>
        </authorList>
    </citation>
    <scope>NUCLEOTIDE SEQUENCE [LARGE SCALE GENOMIC DNA]</scope>
</reference>
<evidence type="ECO:0000313" key="3">
    <source>
        <dbReference type="WBParaSite" id="BPAG_0000290801-mRNA-1"/>
    </source>
</evidence>
<name>A0A0N4T3X8_BRUPA</name>
<reference evidence="3" key="1">
    <citation type="submission" date="2017-02" db="UniProtKB">
        <authorList>
            <consortium name="WormBaseParasite"/>
        </authorList>
    </citation>
    <scope>IDENTIFICATION</scope>
</reference>
<dbReference type="EMBL" id="UZAD01000570">
    <property type="protein sequence ID" value="VDN84064.1"/>
    <property type="molecule type" value="Genomic_DNA"/>
</dbReference>
<gene>
    <name evidence="1" type="ORF">BPAG_LOCUS2878</name>
</gene>
<evidence type="ECO:0000313" key="1">
    <source>
        <dbReference type="EMBL" id="VDN84064.1"/>
    </source>
</evidence>
<evidence type="ECO:0000313" key="2">
    <source>
        <dbReference type="Proteomes" id="UP000278627"/>
    </source>
</evidence>
<accession>A0A0N4T3X8</accession>
<keyword evidence="2" id="KW-1185">Reference proteome</keyword>
<dbReference type="Proteomes" id="UP000278627">
    <property type="component" value="Unassembled WGS sequence"/>
</dbReference>